<dbReference type="HOGENOM" id="CLU_055721_4_2_1"/>
<dbReference type="eggNOG" id="KOG2920">
    <property type="taxonomic scope" value="Eukaryota"/>
</dbReference>
<accession>L1JUC3</accession>
<dbReference type="OMA" id="SECMDER"/>
<reference evidence="1 3" key="1">
    <citation type="journal article" date="2012" name="Nature">
        <title>Algal genomes reveal evolutionary mosaicism and the fate of nucleomorphs.</title>
        <authorList>
            <consortium name="DOE Joint Genome Institute"/>
            <person name="Curtis B.A."/>
            <person name="Tanifuji G."/>
            <person name="Burki F."/>
            <person name="Gruber A."/>
            <person name="Irimia M."/>
            <person name="Maruyama S."/>
            <person name="Arias M.C."/>
            <person name="Ball S.G."/>
            <person name="Gile G.H."/>
            <person name="Hirakawa Y."/>
            <person name="Hopkins J.F."/>
            <person name="Kuo A."/>
            <person name="Rensing S.A."/>
            <person name="Schmutz J."/>
            <person name="Symeonidi A."/>
            <person name="Elias M."/>
            <person name="Eveleigh R.J."/>
            <person name="Herman E.K."/>
            <person name="Klute M.J."/>
            <person name="Nakayama T."/>
            <person name="Obornik M."/>
            <person name="Reyes-Prieto A."/>
            <person name="Armbrust E.V."/>
            <person name="Aves S.J."/>
            <person name="Beiko R.G."/>
            <person name="Coutinho P."/>
            <person name="Dacks J.B."/>
            <person name="Durnford D.G."/>
            <person name="Fast N.M."/>
            <person name="Green B.R."/>
            <person name="Grisdale C.J."/>
            <person name="Hempel F."/>
            <person name="Henrissat B."/>
            <person name="Hoppner M.P."/>
            <person name="Ishida K."/>
            <person name="Kim E."/>
            <person name="Koreny L."/>
            <person name="Kroth P.G."/>
            <person name="Liu Y."/>
            <person name="Malik S.B."/>
            <person name="Maier U.G."/>
            <person name="McRose D."/>
            <person name="Mock T."/>
            <person name="Neilson J.A."/>
            <person name="Onodera N.T."/>
            <person name="Poole A.M."/>
            <person name="Pritham E.J."/>
            <person name="Richards T.A."/>
            <person name="Rocap G."/>
            <person name="Roy S.W."/>
            <person name="Sarai C."/>
            <person name="Schaack S."/>
            <person name="Shirato S."/>
            <person name="Slamovits C.H."/>
            <person name="Spencer D.F."/>
            <person name="Suzuki S."/>
            <person name="Worden A.Z."/>
            <person name="Zauner S."/>
            <person name="Barry K."/>
            <person name="Bell C."/>
            <person name="Bharti A.K."/>
            <person name="Crow J.A."/>
            <person name="Grimwood J."/>
            <person name="Kramer R."/>
            <person name="Lindquist E."/>
            <person name="Lucas S."/>
            <person name="Salamov A."/>
            <person name="McFadden G.I."/>
            <person name="Lane C.E."/>
            <person name="Keeling P.J."/>
            <person name="Gray M.W."/>
            <person name="Grigoriev I.V."/>
            <person name="Archibald J.M."/>
        </authorList>
    </citation>
    <scope>NUCLEOTIDE SEQUENCE</scope>
    <source>
        <strain evidence="1 3">CCMP2712</strain>
    </source>
</reference>
<dbReference type="EnsemblProtists" id="EKX52022">
    <property type="protein sequence ID" value="EKX52022"/>
    <property type="gene ID" value="GUITHDRAFT_65513"/>
</dbReference>
<name>L1JUC3_GUITC</name>
<dbReference type="RefSeq" id="XP_005839002.1">
    <property type="nucleotide sequence ID" value="XM_005838945.1"/>
</dbReference>
<dbReference type="Gene3D" id="3.40.50.150">
    <property type="entry name" value="Vaccinia Virus protein VP39"/>
    <property type="match status" value="1"/>
</dbReference>
<dbReference type="InterPro" id="IPR029063">
    <property type="entry name" value="SAM-dependent_MTases_sf"/>
</dbReference>
<dbReference type="STRING" id="905079.L1JUC3"/>
<dbReference type="SUPFAM" id="SSF53335">
    <property type="entry name" value="S-adenosyl-L-methionine-dependent methyltransferases"/>
    <property type="match status" value="1"/>
</dbReference>
<protein>
    <recommendedName>
        <fullName evidence="4">Methyltransferase type 11 domain-containing protein</fullName>
    </recommendedName>
</protein>
<dbReference type="KEGG" id="gtt:GUITHDRAFT_65513"/>
<dbReference type="EMBL" id="JH992973">
    <property type="protein sequence ID" value="EKX52022.1"/>
    <property type="molecule type" value="Genomic_DNA"/>
</dbReference>
<reference evidence="2" key="3">
    <citation type="submission" date="2016-03" db="UniProtKB">
        <authorList>
            <consortium name="EnsemblProtists"/>
        </authorList>
    </citation>
    <scope>IDENTIFICATION</scope>
</reference>
<evidence type="ECO:0000313" key="2">
    <source>
        <dbReference type="EnsemblProtists" id="EKX52022"/>
    </source>
</evidence>
<proteinExistence type="predicted"/>
<dbReference type="OrthoDB" id="46564at2759"/>
<evidence type="ECO:0000313" key="1">
    <source>
        <dbReference type="EMBL" id="EKX52022.1"/>
    </source>
</evidence>
<keyword evidence="3" id="KW-1185">Reference proteome</keyword>
<evidence type="ECO:0008006" key="4">
    <source>
        <dbReference type="Google" id="ProtNLM"/>
    </source>
</evidence>
<dbReference type="GeneID" id="17308974"/>
<dbReference type="PaxDb" id="55529-EKX52022"/>
<dbReference type="CDD" id="cd02440">
    <property type="entry name" value="AdoMet_MTases"/>
    <property type="match status" value="1"/>
</dbReference>
<sequence>MIRQSWDERADDEPEPTGLKWTGAAVWDAAILLSEYLAKNPELVRGKHVLELGAGHALVSVVCARFGARKVTATDYDERVLKLARVNVDHNVRGDNSSQCVDVKQLGWGTNDIESFEASSFDLVVGSDVVYNKGLFKPLIETIDKLLSPEGTLILAYKPRLIIAHSF</sequence>
<dbReference type="Pfam" id="PF10294">
    <property type="entry name" value="Methyltransf_16"/>
    <property type="match status" value="1"/>
</dbReference>
<dbReference type="Proteomes" id="UP000011087">
    <property type="component" value="Unassembled WGS sequence"/>
</dbReference>
<dbReference type="PANTHER" id="PTHR14614">
    <property type="entry name" value="HEPATOCELLULAR CARCINOMA-ASSOCIATED ANTIGEN"/>
    <property type="match status" value="1"/>
</dbReference>
<evidence type="ECO:0000313" key="3">
    <source>
        <dbReference type="Proteomes" id="UP000011087"/>
    </source>
</evidence>
<reference evidence="3" key="2">
    <citation type="submission" date="2012-11" db="EMBL/GenBank/DDBJ databases">
        <authorList>
            <person name="Kuo A."/>
            <person name="Curtis B.A."/>
            <person name="Tanifuji G."/>
            <person name="Burki F."/>
            <person name="Gruber A."/>
            <person name="Irimia M."/>
            <person name="Maruyama S."/>
            <person name="Arias M.C."/>
            <person name="Ball S.G."/>
            <person name="Gile G.H."/>
            <person name="Hirakawa Y."/>
            <person name="Hopkins J.F."/>
            <person name="Rensing S.A."/>
            <person name="Schmutz J."/>
            <person name="Symeonidi A."/>
            <person name="Elias M."/>
            <person name="Eveleigh R.J."/>
            <person name="Herman E.K."/>
            <person name="Klute M.J."/>
            <person name="Nakayama T."/>
            <person name="Obornik M."/>
            <person name="Reyes-Prieto A."/>
            <person name="Armbrust E.V."/>
            <person name="Aves S.J."/>
            <person name="Beiko R.G."/>
            <person name="Coutinho P."/>
            <person name="Dacks J.B."/>
            <person name="Durnford D.G."/>
            <person name="Fast N.M."/>
            <person name="Green B.R."/>
            <person name="Grisdale C."/>
            <person name="Hempe F."/>
            <person name="Henrissat B."/>
            <person name="Hoppner M.P."/>
            <person name="Ishida K.-I."/>
            <person name="Kim E."/>
            <person name="Koreny L."/>
            <person name="Kroth P.G."/>
            <person name="Liu Y."/>
            <person name="Malik S.-B."/>
            <person name="Maier U.G."/>
            <person name="McRose D."/>
            <person name="Mock T."/>
            <person name="Neilson J.A."/>
            <person name="Onodera N.T."/>
            <person name="Poole A.M."/>
            <person name="Pritham E.J."/>
            <person name="Richards T.A."/>
            <person name="Rocap G."/>
            <person name="Roy S.W."/>
            <person name="Sarai C."/>
            <person name="Schaack S."/>
            <person name="Shirato S."/>
            <person name="Slamovits C.H."/>
            <person name="Spencer D.F."/>
            <person name="Suzuki S."/>
            <person name="Worden A.Z."/>
            <person name="Zauner S."/>
            <person name="Barry K."/>
            <person name="Bell C."/>
            <person name="Bharti A.K."/>
            <person name="Crow J.A."/>
            <person name="Grimwood J."/>
            <person name="Kramer R."/>
            <person name="Lindquist E."/>
            <person name="Lucas S."/>
            <person name="Salamov A."/>
            <person name="McFadden G.I."/>
            <person name="Lane C.E."/>
            <person name="Keeling P.J."/>
            <person name="Gray M.W."/>
            <person name="Grigoriev I.V."/>
            <person name="Archibald J.M."/>
        </authorList>
    </citation>
    <scope>NUCLEOTIDE SEQUENCE</scope>
    <source>
        <strain evidence="3">CCMP2712</strain>
    </source>
</reference>
<dbReference type="AlphaFoldDB" id="L1JUC3"/>
<organism evidence="1">
    <name type="scientific">Guillardia theta (strain CCMP2712)</name>
    <name type="common">Cryptophyte</name>
    <dbReference type="NCBI Taxonomy" id="905079"/>
    <lineage>
        <taxon>Eukaryota</taxon>
        <taxon>Cryptophyceae</taxon>
        <taxon>Pyrenomonadales</taxon>
        <taxon>Geminigeraceae</taxon>
        <taxon>Guillardia</taxon>
    </lineage>
</organism>
<gene>
    <name evidence="1" type="ORF">GUITHDRAFT_65513</name>
</gene>
<dbReference type="InterPro" id="IPR019410">
    <property type="entry name" value="Methyltransf_16"/>
</dbReference>